<comment type="caution">
    <text evidence="7">The sequence shown here is derived from an EMBL/GenBank/DDBJ whole genome shotgun (WGS) entry which is preliminary data.</text>
</comment>
<dbReference type="GO" id="GO:0042910">
    <property type="term" value="F:xenobiotic transmembrane transporter activity"/>
    <property type="evidence" value="ECO:0007669"/>
    <property type="project" value="InterPro"/>
</dbReference>
<gene>
    <name evidence="7" type="ORF">POM88_029957</name>
</gene>
<feature type="transmembrane region" description="Helical" evidence="6">
    <location>
        <begin position="310"/>
        <end position="331"/>
    </location>
</feature>
<feature type="transmembrane region" description="Helical" evidence="6">
    <location>
        <begin position="337"/>
        <end position="357"/>
    </location>
</feature>
<dbReference type="Proteomes" id="UP001237642">
    <property type="component" value="Unassembled WGS sequence"/>
</dbReference>
<feature type="transmembrane region" description="Helical" evidence="6">
    <location>
        <begin position="239"/>
        <end position="264"/>
    </location>
</feature>
<dbReference type="PANTHER" id="PTHR42893:SF45">
    <property type="entry name" value="PROTEIN DETOXIFICATION 45, CHLOROPLASTIC"/>
    <property type="match status" value="1"/>
</dbReference>
<comment type="subcellular location">
    <subcellularLocation>
        <location evidence="1">Membrane</location>
        <topology evidence="1">Multi-pass membrane protein</topology>
    </subcellularLocation>
</comment>
<protein>
    <submittedName>
        <fullName evidence="7">Protein DETOXIFICATION</fullName>
    </submittedName>
</protein>
<dbReference type="GO" id="GO:0015297">
    <property type="term" value="F:antiporter activity"/>
    <property type="evidence" value="ECO:0007669"/>
    <property type="project" value="InterPro"/>
</dbReference>
<evidence type="ECO:0000256" key="5">
    <source>
        <dbReference type="ARBA" id="ARBA00023136"/>
    </source>
</evidence>
<sequence length="380" mass="41107">MATSQLISGVVTTRMFTGSRELSPSKDIGRSLLLQNSSHFRNSYALFDGKRFRNTDVAVRSSSFTNFTRVLSPLPVLRQRKRTFSETVFFMEEEFVPLSSEDTVHALHGISTSAASDKFNAELTGNTTNLTSFKGVTRELIILSLPAILGLAIDPFAQLMETAFIGRLGPVELASAGVSISIFNIVSKLFNIPLLSVATSFVDEDISKNAQKGHEAINNGRQFDNVTKREQLSSVSTDLTLAVGIGLFEAMALWLGSGVFLNLMGISSASPMHAPAQRFLSLRAIGAPAIVLSLAIQGIFRGFKDTKTPVICVGIGSSSTILLLPILMYYFKLGVTGAAISTVVLQYLVTCLLIWNLNKRAILLPPKLGSLQFSGYLKSG</sequence>
<reference evidence="7" key="2">
    <citation type="submission" date="2023-05" db="EMBL/GenBank/DDBJ databases">
        <authorList>
            <person name="Schelkunov M.I."/>
        </authorList>
    </citation>
    <scope>NUCLEOTIDE SEQUENCE</scope>
    <source>
        <strain evidence="7">Hsosn_3</strain>
        <tissue evidence="7">Leaf</tissue>
    </source>
</reference>
<feature type="transmembrane region" description="Helical" evidence="6">
    <location>
        <begin position="284"/>
        <end position="303"/>
    </location>
</feature>
<evidence type="ECO:0000313" key="7">
    <source>
        <dbReference type="EMBL" id="KAK1373764.1"/>
    </source>
</evidence>
<keyword evidence="5 6" id="KW-0472">Membrane</keyword>
<organism evidence="7 8">
    <name type="scientific">Heracleum sosnowskyi</name>
    <dbReference type="NCBI Taxonomy" id="360622"/>
    <lineage>
        <taxon>Eukaryota</taxon>
        <taxon>Viridiplantae</taxon>
        <taxon>Streptophyta</taxon>
        <taxon>Embryophyta</taxon>
        <taxon>Tracheophyta</taxon>
        <taxon>Spermatophyta</taxon>
        <taxon>Magnoliopsida</taxon>
        <taxon>eudicotyledons</taxon>
        <taxon>Gunneridae</taxon>
        <taxon>Pentapetalae</taxon>
        <taxon>asterids</taxon>
        <taxon>campanulids</taxon>
        <taxon>Apiales</taxon>
        <taxon>Apiaceae</taxon>
        <taxon>Apioideae</taxon>
        <taxon>apioid superclade</taxon>
        <taxon>Tordylieae</taxon>
        <taxon>Tordyliinae</taxon>
        <taxon>Heracleum</taxon>
    </lineage>
</organism>
<comment type="similarity">
    <text evidence="2">Belongs to the multi antimicrobial extrusion (MATE) (TC 2.A.66.1) family.</text>
</comment>
<keyword evidence="4 6" id="KW-1133">Transmembrane helix</keyword>
<keyword evidence="8" id="KW-1185">Reference proteome</keyword>
<keyword evidence="3 6" id="KW-0812">Transmembrane</keyword>
<dbReference type="GO" id="GO:0009507">
    <property type="term" value="C:chloroplast"/>
    <property type="evidence" value="ECO:0007669"/>
    <property type="project" value="TreeGrafter"/>
</dbReference>
<dbReference type="EMBL" id="JAUIZM010000007">
    <property type="protein sequence ID" value="KAK1373764.1"/>
    <property type="molecule type" value="Genomic_DNA"/>
</dbReference>
<evidence type="ECO:0000256" key="6">
    <source>
        <dbReference type="SAM" id="Phobius"/>
    </source>
</evidence>
<evidence type="ECO:0000256" key="4">
    <source>
        <dbReference type="ARBA" id="ARBA00022989"/>
    </source>
</evidence>
<accession>A0AAD8HUN2</accession>
<dbReference type="InterPro" id="IPR002528">
    <property type="entry name" value="MATE_fam"/>
</dbReference>
<evidence type="ECO:0000256" key="3">
    <source>
        <dbReference type="ARBA" id="ARBA00022692"/>
    </source>
</evidence>
<evidence type="ECO:0000256" key="1">
    <source>
        <dbReference type="ARBA" id="ARBA00004141"/>
    </source>
</evidence>
<dbReference type="InterPro" id="IPR044644">
    <property type="entry name" value="DinF-like"/>
</dbReference>
<evidence type="ECO:0000313" key="8">
    <source>
        <dbReference type="Proteomes" id="UP001237642"/>
    </source>
</evidence>
<reference evidence="7" key="1">
    <citation type="submission" date="2023-02" db="EMBL/GenBank/DDBJ databases">
        <title>Genome of toxic invasive species Heracleum sosnowskyi carries increased number of genes despite the absence of recent whole-genome duplications.</title>
        <authorList>
            <person name="Schelkunov M."/>
            <person name="Shtratnikova V."/>
            <person name="Makarenko M."/>
            <person name="Klepikova A."/>
            <person name="Omelchenko D."/>
            <person name="Novikova G."/>
            <person name="Obukhova E."/>
            <person name="Bogdanov V."/>
            <person name="Penin A."/>
            <person name="Logacheva M."/>
        </authorList>
    </citation>
    <scope>NUCLEOTIDE SEQUENCE</scope>
    <source>
        <strain evidence="7">Hsosn_3</strain>
        <tissue evidence="7">Leaf</tissue>
    </source>
</reference>
<dbReference type="PANTHER" id="PTHR42893">
    <property type="entry name" value="PROTEIN DETOXIFICATION 44, CHLOROPLASTIC-RELATED"/>
    <property type="match status" value="1"/>
</dbReference>
<dbReference type="Pfam" id="PF01554">
    <property type="entry name" value="MatE"/>
    <property type="match status" value="1"/>
</dbReference>
<dbReference type="GO" id="GO:0016020">
    <property type="term" value="C:membrane"/>
    <property type="evidence" value="ECO:0007669"/>
    <property type="project" value="UniProtKB-SubCell"/>
</dbReference>
<evidence type="ECO:0000256" key="2">
    <source>
        <dbReference type="ARBA" id="ARBA00010199"/>
    </source>
</evidence>
<name>A0AAD8HUN2_9APIA</name>
<proteinExistence type="inferred from homology"/>
<dbReference type="AlphaFoldDB" id="A0AAD8HUN2"/>